<dbReference type="EMBL" id="MU006234">
    <property type="protein sequence ID" value="KAF2822725.1"/>
    <property type="molecule type" value="Genomic_DNA"/>
</dbReference>
<evidence type="ECO:0000256" key="1">
    <source>
        <dbReference type="SAM" id="MobiDB-lite"/>
    </source>
</evidence>
<protein>
    <submittedName>
        <fullName evidence="2">Uncharacterized protein</fullName>
    </submittedName>
</protein>
<accession>A0A6A6ZR30</accession>
<evidence type="ECO:0000313" key="2">
    <source>
        <dbReference type="EMBL" id="KAF2822725.1"/>
    </source>
</evidence>
<dbReference type="Proteomes" id="UP000799424">
    <property type="component" value="Unassembled WGS sequence"/>
</dbReference>
<evidence type="ECO:0000313" key="3">
    <source>
        <dbReference type="Proteomes" id="UP000799424"/>
    </source>
</evidence>
<keyword evidence="3" id="KW-1185">Reference proteome</keyword>
<sequence length="64" mass="6741">MRPTTAPALYSVSPDTPPRHASHLSGHRPTPRSASSASCDTAVLDTASSEFAKTGRPKSDRHSP</sequence>
<feature type="compositionally biased region" description="Basic residues" evidence="1">
    <location>
        <begin position="20"/>
        <end position="30"/>
    </location>
</feature>
<proteinExistence type="predicted"/>
<gene>
    <name evidence="2" type="ORF">CC86DRAFT_373150</name>
</gene>
<dbReference type="AlphaFoldDB" id="A0A6A6ZR30"/>
<reference evidence="2" key="1">
    <citation type="journal article" date="2020" name="Stud. Mycol.">
        <title>101 Dothideomycetes genomes: a test case for predicting lifestyles and emergence of pathogens.</title>
        <authorList>
            <person name="Haridas S."/>
            <person name="Albert R."/>
            <person name="Binder M."/>
            <person name="Bloem J."/>
            <person name="Labutti K."/>
            <person name="Salamov A."/>
            <person name="Andreopoulos B."/>
            <person name="Baker S."/>
            <person name="Barry K."/>
            <person name="Bills G."/>
            <person name="Bluhm B."/>
            <person name="Cannon C."/>
            <person name="Castanera R."/>
            <person name="Culley D."/>
            <person name="Daum C."/>
            <person name="Ezra D."/>
            <person name="Gonzalez J."/>
            <person name="Henrissat B."/>
            <person name="Kuo A."/>
            <person name="Liang C."/>
            <person name="Lipzen A."/>
            <person name="Lutzoni F."/>
            <person name="Magnuson J."/>
            <person name="Mondo S."/>
            <person name="Nolan M."/>
            <person name="Ohm R."/>
            <person name="Pangilinan J."/>
            <person name="Park H.-J."/>
            <person name="Ramirez L."/>
            <person name="Alfaro M."/>
            <person name="Sun H."/>
            <person name="Tritt A."/>
            <person name="Yoshinaga Y."/>
            <person name="Zwiers L.-H."/>
            <person name="Turgeon B."/>
            <person name="Goodwin S."/>
            <person name="Spatafora J."/>
            <person name="Crous P."/>
            <person name="Grigoriev I."/>
        </authorList>
    </citation>
    <scope>NUCLEOTIDE SEQUENCE</scope>
    <source>
        <strain evidence="2">CBS 113818</strain>
    </source>
</reference>
<feature type="region of interest" description="Disordered" evidence="1">
    <location>
        <begin position="1"/>
        <end position="64"/>
    </location>
</feature>
<organism evidence="2 3">
    <name type="scientific">Ophiobolus disseminans</name>
    <dbReference type="NCBI Taxonomy" id="1469910"/>
    <lineage>
        <taxon>Eukaryota</taxon>
        <taxon>Fungi</taxon>
        <taxon>Dikarya</taxon>
        <taxon>Ascomycota</taxon>
        <taxon>Pezizomycotina</taxon>
        <taxon>Dothideomycetes</taxon>
        <taxon>Pleosporomycetidae</taxon>
        <taxon>Pleosporales</taxon>
        <taxon>Pleosporineae</taxon>
        <taxon>Phaeosphaeriaceae</taxon>
        <taxon>Ophiobolus</taxon>
    </lineage>
</organism>
<name>A0A6A6ZR30_9PLEO</name>